<feature type="region of interest" description="Disordered" evidence="1">
    <location>
        <begin position="52"/>
        <end position="91"/>
    </location>
</feature>
<accession>A0ABQ9ILX2</accession>
<organism evidence="2 3">
    <name type="scientific">Dryococelus australis</name>
    <dbReference type="NCBI Taxonomy" id="614101"/>
    <lineage>
        <taxon>Eukaryota</taxon>
        <taxon>Metazoa</taxon>
        <taxon>Ecdysozoa</taxon>
        <taxon>Arthropoda</taxon>
        <taxon>Hexapoda</taxon>
        <taxon>Insecta</taxon>
        <taxon>Pterygota</taxon>
        <taxon>Neoptera</taxon>
        <taxon>Polyneoptera</taxon>
        <taxon>Phasmatodea</taxon>
        <taxon>Verophasmatodea</taxon>
        <taxon>Anareolatae</taxon>
        <taxon>Phasmatidae</taxon>
        <taxon>Eurycanthinae</taxon>
        <taxon>Dryococelus</taxon>
    </lineage>
</organism>
<dbReference type="EMBL" id="JARBHB010000001">
    <property type="protein sequence ID" value="KAJ8897662.1"/>
    <property type="molecule type" value="Genomic_DNA"/>
</dbReference>
<feature type="compositionally biased region" description="Basic and acidic residues" evidence="1">
    <location>
        <begin position="274"/>
        <end position="283"/>
    </location>
</feature>
<evidence type="ECO:0000256" key="1">
    <source>
        <dbReference type="SAM" id="MobiDB-lite"/>
    </source>
</evidence>
<evidence type="ECO:0000313" key="3">
    <source>
        <dbReference type="Proteomes" id="UP001159363"/>
    </source>
</evidence>
<feature type="compositionally biased region" description="Basic and acidic residues" evidence="1">
    <location>
        <begin position="54"/>
        <end position="66"/>
    </location>
</feature>
<sequence length="414" mass="44832">MRQRITTPRSKSLSSLAPPILLVARTSDQHRRFTSVGRYSLSAGEVQAPVLPDGYDREASTVDRRAPAGSHAGESRSEVMAGDGRQDEPPTTCITFPANTSSVAEANARRIDSLVGCARLWHCVSLAAACCGSLRIGWATGSRITCRALVGEQRCGTLLASDAMLLAWAAEVRVSNPAKQHSSEIETWASHHGEPTSIPGRATPGFFASGNRTGQCRWSTRPVIRSAFQSHGEVIWFNNSSHRDSARQEIGLLSRQNARLAIAFRSNAGMKGLGKREIPEKNHRPAASSSTIPTCENPGVSQPGIEPGRMNVSCIRRACGAIRFYSGTDVGTNGNGRASARIVKIMVEQSPGHSNWTLCNNPRNFTPCIHEWRQLDYGFTVPCVDCQHQSEDGGVWNDAPTGRHRAMASFIVSC</sequence>
<feature type="region of interest" description="Disordered" evidence="1">
    <location>
        <begin position="273"/>
        <end position="303"/>
    </location>
</feature>
<reference evidence="2 3" key="1">
    <citation type="submission" date="2023-02" db="EMBL/GenBank/DDBJ databases">
        <title>LHISI_Scaffold_Assembly.</title>
        <authorList>
            <person name="Stuart O.P."/>
            <person name="Cleave R."/>
            <person name="Magrath M.J.L."/>
            <person name="Mikheyev A.S."/>
        </authorList>
    </citation>
    <scope>NUCLEOTIDE SEQUENCE [LARGE SCALE GENOMIC DNA]</scope>
    <source>
        <strain evidence="2">Daus_M_001</strain>
        <tissue evidence="2">Leg muscle</tissue>
    </source>
</reference>
<evidence type="ECO:0000313" key="2">
    <source>
        <dbReference type="EMBL" id="KAJ8897662.1"/>
    </source>
</evidence>
<comment type="caution">
    <text evidence="2">The sequence shown here is derived from an EMBL/GenBank/DDBJ whole genome shotgun (WGS) entry which is preliminary data.</text>
</comment>
<name>A0ABQ9ILX2_9NEOP</name>
<gene>
    <name evidence="2" type="ORF">PR048_003011</name>
</gene>
<keyword evidence="3" id="KW-1185">Reference proteome</keyword>
<proteinExistence type="predicted"/>
<dbReference type="Proteomes" id="UP001159363">
    <property type="component" value="Chromosome 1"/>
</dbReference>
<protein>
    <submittedName>
        <fullName evidence="2">Uncharacterized protein</fullName>
    </submittedName>
</protein>